<evidence type="ECO:0000313" key="1">
    <source>
        <dbReference type="EMBL" id="PIN01344.1"/>
    </source>
</evidence>
<comment type="caution">
    <text evidence="1">The sequence shown here is derived from an EMBL/GenBank/DDBJ whole genome shotgun (WGS) entry which is preliminary data.</text>
</comment>
<keyword evidence="2" id="KW-1185">Reference proteome</keyword>
<dbReference type="EMBL" id="NKXS01006465">
    <property type="protein sequence ID" value="PIN01344.1"/>
    <property type="molecule type" value="Genomic_DNA"/>
</dbReference>
<name>A0A2G9G7T0_9LAMI</name>
<sequence length="63" mass="7156">MGREMLLLHEQVAFRPVKASFVKGDVQSGLPGLFLCRDLVSGFFFSFFDSFKSNLGWDNHCLL</sequence>
<protein>
    <submittedName>
        <fullName evidence="1">Uncharacterized protein</fullName>
    </submittedName>
</protein>
<organism evidence="1 2">
    <name type="scientific">Handroanthus impetiginosus</name>
    <dbReference type="NCBI Taxonomy" id="429701"/>
    <lineage>
        <taxon>Eukaryota</taxon>
        <taxon>Viridiplantae</taxon>
        <taxon>Streptophyta</taxon>
        <taxon>Embryophyta</taxon>
        <taxon>Tracheophyta</taxon>
        <taxon>Spermatophyta</taxon>
        <taxon>Magnoliopsida</taxon>
        <taxon>eudicotyledons</taxon>
        <taxon>Gunneridae</taxon>
        <taxon>Pentapetalae</taxon>
        <taxon>asterids</taxon>
        <taxon>lamiids</taxon>
        <taxon>Lamiales</taxon>
        <taxon>Bignoniaceae</taxon>
        <taxon>Crescentiina</taxon>
        <taxon>Tabebuia alliance</taxon>
        <taxon>Handroanthus</taxon>
    </lineage>
</organism>
<accession>A0A2G9G7T0</accession>
<gene>
    <name evidence="1" type="ORF">CDL12_26145</name>
</gene>
<proteinExistence type="predicted"/>
<reference evidence="2" key="1">
    <citation type="journal article" date="2018" name="Gigascience">
        <title>Genome assembly of the Pink Ipe (Handroanthus impetiginosus, Bignoniaceae), a highly valued, ecologically keystone Neotropical timber forest tree.</title>
        <authorList>
            <person name="Silva-Junior O.B."/>
            <person name="Grattapaglia D."/>
            <person name="Novaes E."/>
            <person name="Collevatti R.G."/>
        </authorList>
    </citation>
    <scope>NUCLEOTIDE SEQUENCE [LARGE SCALE GENOMIC DNA]</scope>
    <source>
        <strain evidence="2">cv. UFG-1</strain>
    </source>
</reference>
<evidence type="ECO:0000313" key="2">
    <source>
        <dbReference type="Proteomes" id="UP000231279"/>
    </source>
</evidence>
<dbReference type="Proteomes" id="UP000231279">
    <property type="component" value="Unassembled WGS sequence"/>
</dbReference>
<dbReference type="AlphaFoldDB" id="A0A2G9G7T0"/>